<feature type="region of interest" description="Disordered" evidence="1">
    <location>
        <begin position="1"/>
        <end position="90"/>
    </location>
</feature>
<keyword evidence="3" id="KW-1185">Reference proteome</keyword>
<name>A0A316Z0Q6_9BASI</name>
<reference evidence="2 3" key="1">
    <citation type="journal article" date="2018" name="Mol. Biol. Evol.">
        <title>Broad Genomic Sampling Reveals a Smut Pathogenic Ancestry of the Fungal Clade Ustilaginomycotina.</title>
        <authorList>
            <person name="Kijpornyongpan T."/>
            <person name="Mondo S.J."/>
            <person name="Barry K."/>
            <person name="Sandor L."/>
            <person name="Lee J."/>
            <person name="Lipzen A."/>
            <person name="Pangilinan J."/>
            <person name="LaButti K."/>
            <person name="Hainaut M."/>
            <person name="Henrissat B."/>
            <person name="Grigoriev I.V."/>
            <person name="Spatafora J.W."/>
            <person name="Aime M.C."/>
        </authorList>
    </citation>
    <scope>NUCLEOTIDE SEQUENCE [LARGE SCALE GENOMIC DNA]</scope>
    <source>
        <strain evidence="2 3">MCA 4186</strain>
    </source>
</reference>
<gene>
    <name evidence="2" type="ORF">FA09DRAFT_332293</name>
</gene>
<sequence length="421" mass="44751">MSSPSLSQPPPTSPGTRTSPRRAAGASPKASTPRTTAALAAGRPSQRPSTSALVQRTSRGARSSPHSTSGPGGGSAREAKERAERAALEQQLADAELDVRRLRGDLARERARRSSASATDDSQSRRQWAAEQAELERRLREADDEALTAILTSTPSALSQLLGFGPAAGGDSLGGALLPAPLIEAGGMEETDPEARLAGAKAGLNAQEEFSGLRLTRVETTDQSSSRRGVSLHYAADNEMFSLQLDIREDAASTLSAASTPRVERMQARLPSQLRGSLEPHVARWERAGDAPALLIAVRTRRALLQVRSRLFESLSSARPDLCRGQSTARETLTFENSIGAKLVLRSPVSFSRWGSARCTLSLSSELPESAEADARTATMLRELSARFEELLEAADPGPSRVYDATLAVVTAFFGDGAQSL</sequence>
<feature type="compositionally biased region" description="Polar residues" evidence="1">
    <location>
        <begin position="46"/>
        <end position="61"/>
    </location>
</feature>
<evidence type="ECO:0000256" key="1">
    <source>
        <dbReference type="SAM" id="MobiDB-lite"/>
    </source>
</evidence>
<dbReference type="GeneID" id="37270946"/>
<accession>A0A316Z0Q6</accession>
<dbReference type="Proteomes" id="UP000245946">
    <property type="component" value="Unassembled WGS sequence"/>
</dbReference>
<proteinExistence type="predicted"/>
<dbReference type="RefSeq" id="XP_025595388.1">
    <property type="nucleotide sequence ID" value="XM_025743402.1"/>
</dbReference>
<protein>
    <submittedName>
        <fullName evidence="2">Uncharacterized protein</fullName>
    </submittedName>
</protein>
<evidence type="ECO:0000313" key="2">
    <source>
        <dbReference type="EMBL" id="PWN95109.1"/>
    </source>
</evidence>
<organism evidence="2 3">
    <name type="scientific">Tilletiopsis washingtonensis</name>
    <dbReference type="NCBI Taxonomy" id="58919"/>
    <lineage>
        <taxon>Eukaryota</taxon>
        <taxon>Fungi</taxon>
        <taxon>Dikarya</taxon>
        <taxon>Basidiomycota</taxon>
        <taxon>Ustilaginomycotina</taxon>
        <taxon>Exobasidiomycetes</taxon>
        <taxon>Entylomatales</taxon>
        <taxon>Entylomatales incertae sedis</taxon>
        <taxon>Tilletiopsis</taxon>
    </lineage>
</organism>
<feature type="compositionally biased region" description="Basic and acidic residues" evidence="1">
    <location>
        <begin position="77"/>
        <end position="87"/>
    </location>
</feature>
<feature type="region of interest" description="Disordered" evidence="1">
    <location>
        <begin position="108"/>
        <end position="129"/>
    </location>
</feature>
<evidence type="ECO:0000313" key="3">
    <source>
        <dbReference type="Proteomes" id="UP000245946"/>
    </source>
</evidence>
<dbReference type="EMBL" id="KZ819306">
    <property type="protein sequence ID" value="PWN95109.1"/>
    <property type="molecule type" value="Genomic_DNA"/>
</dbReference>
<dbReference type="AlphaFoldDB" id="A0A316Z0Q6"/>
<feature type="compositionally biased region" description="Low complexity" evidence="1">
    <location>
        <begin position="114"/>
        <end position="129"/>
    </location>
</feature>